<keyword evidence="3" id="KW-0342">GTP-binding</keyword>
<organism evidence="5 6">
    <name type="scientific">Aureococcus anophagefferens</name>
    <name type="common">Harmful bloom alga</name>
    <dbReference type="NCBI Taxonomy" id="44056"/>
    <lineage>
        <taxon>Eukaryota</taxon>
        <taxon>Sar</taxon>
        <taxon>Stramenopiles</taxon>
        <taxon>Ochrophyta</taxon>
        <taxon>Pelagophyceae</taxon>
        <taxon>Pelagomonadales</taxon>
        <taxon>Pelagomonadaceae</taxon>
        <taxon>Aureococcus</taxon>
    </lineage>
</organism>
<reference evidence="5 6" key="1">
    <citation type="submission" date="2024-03" db="EMBL/GenBank/DDBJ databases">
        <title>Aureococcus anophagefferens CCMP1851 and Kratosvirus quantuckense: Draft genome of a second virus-susceptible host strain in the model system.</title>
        <authorList>
            <person name="Chase E."/>
            <person name="Truchon A.R."/>
            <person name="Schepens W."/>
            <person name="Wilhelm S.W."/>
        </authorList>
    </citation>
    <scope>NUCLEOTIDE SEQUENCE [LARGE SCALE GENOMIC DNA]</scope>
    <source>
        <strain evidence="5 6">CCMP1851</strain>
    </source>
</reference>
<dbReference type="PANTHER" id="PTHR18884">
    <property type="entry name" value="SEPTIN"/>
    <property type="match status" value="1"/>
</dbReference>
<dbReference type="Proteomes" id="UP001363151">
    <property type="component" value="Unassembled WGS sequence"/>
</dbReference>
<dbReference type="PROSITE" id="PS51719">
    <property type="entry name" value="G_SEPTIN"/>
    <property type="match status" value="1"/>
</dbReference>
<keyword evidence="1 5" id="KW-0489">Methyltransferase</keyword>
<dbReference type="InterPro" id="IPR029026">
    <property type="entry name" value="tRNA_m1G_MTases_N"/>
</dbReference>
<dbReference type="CDD" id="cd18097">
    <property type="entry name" value="SpoU-like"/>
    <property type="match status" value="1"/>
</dbReference>
<comment type="similarity">
    <text evidence="3">Belongs to the TRAFAC class TrmE-Era-EngA-EngB-Septin-like GTPase superfamily. Septin GTPase family.</text>
</comment>
<dbReference type="Pfam" id="PF00735">
    <property type="entry name" value="Septin"/>
    <property type="match status" value="2"/>
</dbReference>
<feature type="domain" description="Septin-type G" evidence="4">
    <location>
        <begin position="361"/>
        <end position="653"/>
    </location>
</feature>
<evidence type="ECO:0000313" key="6">
    <source>
        <dbReference type="Proteomes" id="UP001363151"/>
    </source>
</evidence>
<dbReference type="GO" id="GO:0008168">
    <property type="term" value="F:methyltransferase activity"/>
    <property type="evidence" value="ECO:0007669"/>
    <property type="project" value="UniProtKB-KW"/>
</dbReference>
<dbReference type="InterPro" id="IPR027417">
    <property type="entry name" value="P-loop_NTPase"/>
</dbReference>
<evidence type="ECO:0000259" key="4">
    <source>
        <dbReference type="PROSITE" id="PS51719"/>
    </source>
</evidence>
<accession>A0ABR1G8J3</accession>
<name>A0ABR1G8J3_AURAN</name>
<comment type="caution">
    <text evidence="5">The sequence shown here is derived from an EMBL/GenBank/DDBJ whole genome shotgun (WGS) entry which is preliminary data.</text>
</comment>
<evidence type="ECO:0000313" key="5">
    <source>
        <dbReference type="EMBL" id="KAK7249347.1"/>
    </source>
</evidence>
<dbReference type="Gene3D" id="3.40.50.300">
    <property type="entry name" value="P-loop containing nucleotide triphosphate hydrolases"/>
    <property type="match status" value="2"/>
</dbReference>
<dbReference type="SUPFAM" id="SSF52540">
    <property type="entry name" value="P-loop containing nucleoside triphosphate hydrolases"/>
    <property type="match status" value="1"/>
</dbReference>
<gene>
    <name evidence="5" type="ORF">SO694_0004806</name>
</gene>
<dbReference type="InterPro" id="IPR030379">
    <property type="entry name" value="G_SEPTIN_dom"/>
</dbReference>
<dbReference type="GO" id="GO:0032259">
    <property type="term" value="P:methylation"/>
    <property type="evidence" value="ECO:0007669"/>
    <property type="project" value="UniProtKB-KW"/>
</dbReference>
<evidence type="ECO:0000256" key="1">
    <source>
        <dbReference type="ARBA" id="ARBA00022603"/>
    </source>
</evidence>
<keyword evidence="3" id="KW-0547">Nucleotide-binding</keyword>
<evidence type="ECO:0000256" key="3">
    <source>
        <dbReference type="RuleBase" id="RU004560"/>
    </source>
</evidence>
<sequence>MRGMLLLAIARSCAPLARPLRRLKTGGAALRASRSTATTDDFVADPAGAARRRARLDAALRDVGLDPASLDDDARLRGSSALRTYRSFVLPKSLGALATAEAPQRAATIANQVAFQAREAVAAHEAWLVNVDRAAAERPAEPPHDLTVILDGLRSGENVGNVIRTCETAGARVLCCGTTPAPPTPAVLKAACNAAPFVDVRREPSTLDAVRALQGRGVAVYALETTRGSVPLYDADLPAPLALVFGNELVGVHPDVLAACDGVVSLPTFGVKNSLNVASCAAAAVYEVASPLATDDAAPPPPAPPPAEDLEAFPLEDEALTDVMSRAAGENEANAFLQKQARRDVPVPTADDVASLRLKPRVVSFNVMVSGLSGLGKTTCCDMLFEHWHRRDQKKPRRHSASLGDRPQIHHSTKHVDVSRCFERFDEATNTIVRVKVIDTPGFGNAIDHKHAVRPILQYIDRCRAEQFECQMGARPGDEEYSYDCLVHCCIYFIPPHRFLDIDRHFLQQVQRELAIAPVGAGHERDAPDFKGSALGRVPVIAKSDTLTDDEITEYRALLRAEFDRARIAIVDFDAAPHSVFGDRTFARGRAKGDPLGIVARDGHYPWGSSEAGNRKHGDFALLKELLLSEHTEALVEHAKHRYALYRARRVQKRKLADAAIRVGVLGLLARVFAGGAAPTLGGSVAAALAAVRSFLAALTPAPGAPPPPPPPPPLKRRFEFTRLFERSKDAPPSPLKF</sequence>
<dbReference type="EMBL" id="JBBJCI010000079">
    <property type="protein sequence ID" value="KAK7249347.1"/>
    <property type="molecule type" value="Genomic_DNA"/>
</dbReference>
<dbReference type="Pfam" id="PF00588">
    <property type="entry name" value="SpoU_methylase"/>
    <property type="match status" value="1"/>
</dbReference>
<dbReference type="SUPFAM" id="SSF75217">
    <property type="entry name" value="alpha/beta knot"/>
    <property type="match status" value="1"/>
</dbReference>
<proteinExistence type="inferred from homology"/>
<protein>
    <submittedName>
        <fullName evidence="5">SpoU rRNA methylase</fullName>
    </submittedName>
</protein>
<keyword evidence="2" id="KW-0808">Transferase</keyword>
<dbReference type="Gene3D" id="3.40.1280.10">
    <property type="match status" value="1"/>
</dbReference>
<dbReference type="InterPro" id="IPR001537">
    <property type="entry name" value="SpoU_MeTrfase"/>
</dbReference>
<keyword evidence="6" id="KW-1185">Reference proteome</keyword>
<evidence type="ECO:0000256" key="2">
    <source>
        <dbReference type="ARBA" id="ARBA00022679"/>
    </source>
</evidence>
<dbReference type="InterPro" id="IPR029028">
    <property type="entry name" value="Alpha/beta_knot_MTases"/>
</dbReference>